<keyword evidence="3" id="KW-1185">Reference proteome</keyword>
<reference evidence="2 3" key="1">
    <citation type="submission" date="2019-05" db="EMBL/GenBank/DDBJ databases">
        <title>Another draft genome of Portunus trituberculatus and its Hox gene families provides insights of decapod evolution.</title>
        <authorList>
            <person name="Jeong J.-H."/>
            <person name="Song I."/>
            <person name="Kim S."/>
            <person name="Choi T."/>
            <person name="Kim D."/>
            <person name="Ryu S."/>
            <person name="Kim W."/>
        </authorList>
    </citation>
    <scope>NUCLEOTIDE SEQUENCE [LARGE SCALE GENOMIC DNA]</scope>
    <source>
        <tissue evidence="2">Muscle</tissue>
    </source>
</reference>
<keyword evidence="1" id="KW-1133">Transmembrane helix</keyword>
<dbReference type="PANTHER" id="PTHR14239">
    <property type="entry name" value="DUDULIN-RELATED"/>
    <property type="match status" value="1"/>
</dbReference>
<gene>
    <name evidence="2" type="primary">Steap4</name>
    <name evidence="2" type="ORF">E2C01_078459</name>
</gene>
<name>A0A5B7IMM5_PORTR</name>
<dbReference type="GO" id="GO:0052851">
    <property type="term" value="F:ferric-chelate reductase (NADPH) activity"/>
    <property type="evidence" value="ECO:0007669"/>
    <property type="project" value="TreeGrafter"/>
</dbReference>
<keyword evidence="1" id="KW-0472">Membrane</keyword>
<evidence type="ECO:0000313" key="2">
    <source>
        <dbReference type="EMBL" id="MPC83743.1"/>
    </source>
</evidence>
<comment type="caution">
    <text evidence="2">The sequence shown here is derived from an EMBL/GenBank/DDBJ whole genome shotgun (WGS) entry which is preliminary data.</text>
</comment>
<evidence type="ECO:0000256" key="1">
    <source>
        <dbReference type="SAM" id="Phobius"/>
    </source>
</evidence>
<dbReference type="AlphaFoldDB" id="A0A5B7IMM5"/>
<dbReference type="EMBL" id="VSRR010063359">
    <property type="protein sequence ID" value="MPC83743.1"/>
    <property type="molecule type" value="Genomic_DNA"/>
</dbReference>
<protein>
    <submittedName>
        <fullName evidence="2">Metalloreductase STEAP4</fullName>
    </submittedName>
</protein>
<dbReference type="GO" id="GO:0005768">
    <property type="term" value="C:endosome"/>
    <property type="evidence" value="ECO:0007669"/>
    <property type="project" value="TreeGrafter"/>
</dbReference>
<dbReference type="GO" id="GO:0015677">
    <property type="term" value="P:copper ion import"/>
    <property type="evidence" value="ECO:0007669"/>
    <property type="project" value="TreeGrafter"/>
</dbReference>
<proteinExistence type="predicted"/>
<dbReference type="InterPro" id="IPR051267">
    <property type="entry name" value="STEAP_metalloreductase"/>
</dbReference>
<evidence type="ECO:0000313" key="3">
    <source>
        <dbReference type="Proteomes" id="UP000324222"/>
    </source>
</evidence>
<dbReference type="GO" id="GO:0008823">
    <property type="term" value="F:cupric reductase (NADH) activity"/>
    <property type="evidence" value="ECO:0007669"/>
    <property type="project" value="TreeGrafter"/>
</dbReference>
<dbReference type="GO" id="GO:0005886">
    <property type="term" value="C:plasma membrane"/>
    <property type="evidence" value="ECO:0007669"/>
    <property type="project" value="TreeGrafter"/>
</dbReference>
<dbReference type="PANTHER" id="PTHR14239:SF0">
    <property type="entry name" value="F420-DEPENDENT NADP REDUCTASE"/>
    <property type="match status" value="1"/>
</dbReference>
<feature type="transmembrane region" description="Helical" evidence="1">
    <location>
        <begin position="46"/>
        <end position="66"/>
    </location>
</feature>
<dbReference type="Proteomes" id="UP000324222">
    <property type="component" value="Unassembled WGS sequence"/>
</dbReference>
<accession>A0A5B7IMM5</accession>
<dbReference type="OrthoDB" id="6358538at2759"/>
<keyword evidence="1" id="KW-0812">Transmembrane</keyword>
<feature type="transmembrane region" description="Helical" evidence="1">
    <location>
        <begin position="87"/>
        <end position="106"/>
    </location>
</feature>
<sequence>MSFTINPCTPRVRWSVCSHLQHPNKDWSSLNRLASSTVSIACGDTALTLLALCYLPGVLAAYLQLWRGTKYSQFPGWLDRWLKSRKHLGLLMLLNALLHVIMKLAGSPLSGRSDWRGNCFVAAGE</sequence>
<organism evidence="2 3">
    <name type="scientific">Portunus trituberculatus</name>
    <name type="common">Swimming crab</name>
    <name type="synonym">Neptunus trituberculatus</name>
    <dbReference type="NCBI Taxonomy" id="210409"/>
    <lineage>
        <taxon>Eukaryota</taxon>
        <taxon>Metazoa</taxon>
        <taxon>Ecdysozoa</taxon>
        <taxon>Arthropoda</taxon>
        <taxon>Crustacea</taxon>
        <taxon>Multicrustacea</taxon>
        <taxon>Malacostraca</taxon>
        <taxon>Eumalacostraca</taxon>
        <taxon>Eucarida</taxon>
        <taxon>Decapoda</taxon>
        <taxon>Pleocyemata</taxon>
        <taxon>Brachyura</taxon>
        <taxon>Eubrachyura</taxon>
        <taxon>Portunoidea</taxon>
        <taxon>Portunidae</taxon>
        <taxon>Portuninae</taxon>
        <taxon>Portunus</taxon>
    </lineage>
</organism>